<dbReference type="EMBL" id="ML976657">
    <property type="protein sequence ID" value="KAF1979551.1"/>
    <property type="molecule type" value="Genomic_DNA"/>
</dbReference>
<dbReference type="InterPro" id="IPR036236">
    <property type="entry name" value="Znf_C2H2_sf"/>
</dbReference>
<dbReference type="InterPro" id="IPR040025">
    <property type="entry name" value="Znf622/Rei1/Reh1"/>
</dbReference>
<keyword evidence="4" id="KW-1185">Reference proteome</keyword>
<feature type="region of interest" description="Disordered" evidence="1">
    <location>
        <begin position="302"/>
        <end position="340"/>
    </location>
</feature>
<evidence type="ECO:0000256" key="1">
    <source>
        <dbReference type="SAM" id="MobiDB-lite"/>
    </source>
</evidence>
<dbReference type="PROSITE" id="PS00028">
    <property type="entry name" value="ZINC_FINGER_C2H2_1"/>
    <property type="match status" value="1"/>
</dbReference>
<evidence type="ECO:0000313" key="3">
    <source>
        <dbReference type="EMBL" id="KAF1979551.1"/>
    </source>
</evidence>
<dbReference type="InterPro" id="IPR041661">
    <property type="entry name" value="ZN622/Rei1/Reh1_Znf-C2H2"/>
</dbReference>
<dbReference type="GO" id="GO:0030687">
    <property type="term" value="C:preribosome, large subunit precursor"/>
    <property type="evidence" value="ECO:0007669"/>
    <property type="project" value="TreeGrafter"/>
</dbReference>
<dbReference type="PANTHER" id="PTHR13182">
    <property type="entry name" value="ZINC FINGER PROTEIN 622"/>
    <property type="match status" value="1"/>
</dbReference>
<dbReference type="SUPFAM" id="SSF57667">
    <property type="entry name" value="beta-beta-alpha zinc fingers"/>
    <property type="match status" value="1"/>
</dbReference>
<dbReference type="GO" id="GO:0042273">
    <property type="term" value="P:ribosomal large subunit biogenesis"/>
    <property type="evidence" value="ECO:0007669"/>
    <property type="project" value="TreeGrafter"/>
</dbReference>
<protein>
    <recommendedName>
        <fullName evidence="2">C2H2-type domain-containing protein</fullName>
    </recommendedName>
</protein>
<dbReference type="Pfam" id="PF12756">
    <property type="entry name" value="zf-C2H2_2"/>
    <property type="match status" value="1"/>
</dbReference>
<organism evidence="3 4">
    <name type="scientific">Bimuria novae-zelandiae CBS 107.79</name>
    <dbReference type="NCBI Taxonomy" id="1447943"/>
    <lineage>
        <taxon>Eukaryota</taxon>
        <taxon>Fungi</taxon>
        <taxon>Dikarya</taxon>
        <taxon>Ascomycota</taxon>
        <taxon>Pezizomycotina</taxon>
        <taxon>Dothideomycetes</taxon>
        <taxon>Pleosporomycetidae</taxon>
        <taxon>Pleosporales</taxon>
        <taxon>Massarineae</taxon>
        <taxon>Didymosphaeriaceae</taxon>
        <taxon>Bimuria</taxon>
    </lineage>
</organism>
<dbReference type="Proteomes" id="UP000800036">
    <property type="component" value="Unassembled WGS sequence"/>
</dbReference>
<evidence type="ECO:0000313" key="4">
    <source>
        <dbReference type="Proteomes" id="UP000800036"/>
    </source>
</evidence>
<feature type="domain" description="C2H2-type" evidence="2">
    <location>
        <begin position="34"/>
        <end position="56"/>
    </location>
</feature>
<proteinExistence type="predicted"/>
<dbReference type="OrthoDB" id="19329at2759"/>
<dbReference type="PANTHER" id="PTHR13182:SF8">
    <property type="entry name" value="CYTOPLASMIC 60S SUBUNIT BIOGENESIS FACTOR ZNF622"/>
    <property type="match status" value="1"/>
</dbReference>
<dbReference type="AlphaFoldDB" id="A0A6A5VQP2"/>
<reference evidence="3" key="1">
    <citation type="journal article" date="2020" name="Stud. Mycol.">
        <title>101 Dothideomycetes genomes: a test case for predicting lifestyles and emergence of pathogens.</title>
        <authorList>
            <person name="Haridas S."/>
            <person name="Albert R."/>
            <person name="Binder M."/>
            <person name="Bloem J."/>
            <person name="Labutti K."/>
            <person name="Salamov A."/>
            <person name="Andreopoulos B."/>
            <person name="Baker S."/>
            <person name="Barry K."/>
            <person name="Bills G."/>
            <person name="Bluhm B."/>
            <person name="Cannon C."/>
            <person name="Castanera R."/>
            <person name="Culley D."/>
            <person name="Daum C."/>
            <person name="Ezra D."/>
            <person name="Gonzalez J."/>
            <person name="Henrissat B."/>
            <person name="Kuo A."/>
            <person name="Liang C."/>
            <person name="Lipzen A."/>
            <person name="Lutzoni F."/>
            <person name="Magnuson J."/>
            <person name="Mondo S."/>
            <person name="Nolan M."/>
            <person name="Ohm R."/>
            <person name="Pangilinan J."/>
            <person name="Park H.-J."/>
            <person name="Ramirez L."/>
            <person name="Alfaro M."/>
            <person name="Sun H."/>
            <person name="Tritt A."/>
            <person name="Yoshinaga Y."/>
            <person name="Zwiers L.-H."/>
            <person name="Turgeon B."/>
            <person name="Goodwin S."/>
            <person name="Spatafora J."/>
            <person name="Crous P."/>
            <person name="Grigoriev I."/>
        </authorList>
    </citation>
    <scope>NUCLEOTIDE SEQUENCE</scope>
    <source>
        <strain evidence="3">CBS 107.79</strain>
    </source>
</reference>
<accession>A0A6A5VQP2</accession>
<sequence>MTTTALHTTTATTATTSNDVLPSSIHGSRQSWACSNCQIAFDNGKAQRKHMKSSWHVYNLKRKIASLPPISLAIFNAQVKLESAPVKTEYREVTAEEEEKEVASPYQCLFCPQKFDDNEEGLESNLDHMSIHHGLFIPDQSMISDLESFLGYLATEVREWHECLYCGTARDSTVAIQSHMRDRGHCKLNLEREPELLDFWDERSDGEDSALARVSNNQLVLSSGKTMTSRVSQQRRAKAMRARGTQLALWAKPDQRASPRPPKEQSCRQLARRDEMGLQSIGPQQRQALVLAVKRSQKQEEVASRASEWSYARKANKQKHDQAHGPLSWAKGGMHNLLPR</sequence>
<gene>
    <name evidence="3" type="ORF">BU23DRAFT_522887</name>
</gene>
<dbReference type="InterPro" id="IPR013087">
    <property type="entry name" value="Znf_C2H2_type"/>
</dbReference>
<name>A0A6A5VQP2_9PLEO</name>
<evidence type="ECO:0000259" key="2">
    <source>
        <dbReference type="PROSITE" id="PS00028"/>
    </source>
</evidence>